<dbReference type="AlphaFoldDB" id="A0A6A5SPE4"/>
<protein>
    <submittedName>
        <fullName evidence="2">Uncharacterized protein</fullName>
    </submittedName>
</protein>
<evidence type="ECO:0000256" key="1">
    <source>
        <dbReference type="SAM" id="MobiDB-lite"/>
    </source>
</evidence>
<sequence>MSSSSSYGSYTQDKGAVTSRPSTSSTSYSAASSSSLYTNTGRSSRPKCYSKPPIIHNGGGQIDDPNTSTSAPNEGYYN</sequence>
<dbReference type="OrthoDB" id="3795030at2759"/>
<evidence type="ECO:0000313" key="3">
    <source>
        <dbReference type="Proteomes" id="UP000800038"/>
    </source>
</evidence>
<feature type="region of interest" description="Disordered" evidence="1">
    <location>
        <begin position="1"/>
        <end position="78"/>
    </location>
</feature>
<dbReference type="Proteomes" id="UP000800038">
    <property type="component" value="Unassembled WGS sequence"/>
</dbReference>
<reference evidence="2" key="1">
    <citation type="journal article" date="2020" name="Stud. Mycol.">
        <title>101 Dothideomycetes genomes: a test case for predicting lifestyles and emergence of pathogens.</title>
        <authorList>
            <person name="Haridas S."/>
            <person name="Albert R."/>
            <person name="Binder M."/>
            <person name="Bloem J."/>
            <person name="Labutti K."/>
            <person name="Salamov A."/>
            <person name="Andreopoulos B."/>
            <person name="Baker S."/>
            <person name="Barry K."/>
            <person name="Bills G."/>
            <person name="Bluhm B."/>
            <person name="Cannon C."/>
            <person name="Castanera R."/>
            <person name="Culley D."/>
            <person name="Daum C."/>
            <person name="Ezra D."/>
            <person name="Gonzalez J."/>
            <person name="Henrissat B."/>
            <person name="Kuo A."/>
            <person name="Liang C."/>
            <person name="Lipzen A."/>
            <person name="Lutzoni F."/>
            <person name="Magnuson J."/>
            <person name="Mondo S."/>
            <person name="Nolan M."/>
            <person name="Ohm R."/>
            <person name="Pangilinan J."/>
            <person name="Park H.-J."/>
            <person name="Ramirez L."/>
            <person name="Alfaro M."/>
            <person name="Sun H."/>
            <person name="Tritt A."/>
            <person name="Yoshinaga Y."/>
            <person name="Zwiers L.-H."/>
            <person name="Turgeon B."/>
            <person name="Goodwin S."/>
            <person name="Spatafora J."/>
            <person name="Crous P."/>
            <person name="Grigoriev I."/>
        </authorList>
    </citation>
    <scope>NUCLEOTIDE SEQUENCE</scope>
    <source>
        <strain evidence="2">CBS 161.51</strain>
    </source>
</reference>
<proteinExistence type="predicted"/>
<evidence type="ECO:0000313" key="2">
    <source>
        <dbReference type="EMBL" id="KAF1941538.1"/>
    </source>
</evidence>
<name>A0A6A5SPE4_9PLEO</name>
<accession>A0A6A5SPE4</accession>
<organism evidence="2 3">
    <name type="scientific">Clathrospora elynae</name>
    <dbReference type="NCBI Taxonomy" id="706981"/>
    <lineage>
        <taxon>Eukaryota</taxon>
        <taxon>Fungi</taxon>
        <taxon>Dikarya</taxon>
        <taxon>Ascomycota</taxon>
        <taxon>Pezizomycotina</taxon>
        <taxon>Dothideomycetes</taxon>
        <taxon>Pleosporomycetidae</taxon>
        <taxon>Pleosporales</taxon>
        <taxon>Diademaceae</taxon>
        <taxon>Clathrospora</taxon>
    </lineage>
</organism>
<dbReference type="EMBL" id="ML976046">
    <property type="protein sequence ID" value="KAF1941538.1"/>
    <property type="molecule type" value="Genomic_DNA"/>
</dbReference>
<gene>
    <name evidence="2" type="ORF">EJ02DRAFT_201270</name>
</gene>
<keyword evidence="3" id="KW-1185">Reference proteome</keyword>
<feature type="compositionally biased region" description="Low complexity" evidence="1">
    <location>
        <begin position="1"/>
        <end position="35"/>
    </location>
</feature>